<dbReference type="Proteomes" id="UP001486565">
    <property type="component" value="Chromosome"/>
</dbReference>
<evidence type="ECO:0000313" key="2">
    <source>
        <dbReference type="EMBL" id="WZL68730.1"/>
    </source>
</evidence>
<evidence type="ECO:0000313" key="3">
    <source>
        <dbReference type="Proteomes" id="UP001486565"/>
    </source>
</evidence>
<protein>
    <recommendedName>
        <fullName evidence="4">Flagellar protein FlgN</fullName>
    </recommendedName>
</protein>
<feature type="coiled-coil region" evidence="1">
    <location>
        <begin position="77"/>
        <end position="104"/>
    </location>
</feature>
<gene>
    <name evidence="2" type="ORF">QBE51_07785</name>
</gene>
<accession>A0ABZ2Y1D7</accession>
<organism evidence="2 3">
    <name type="scientific">Defluviitalea saccharophila</name>
    <dbReference type="NCBI Taxonomy" id="879970"/>
    <lineage>
        <taxon>Bacteria</taxon>
        <taxon>Bacillati</taxon>
        <taxon>Bacillota</taxon>
        <taxon>Clostridia</taxon>
        <taxon>Lachnospirales</taxon>
        <taxon>Defluviitaleaceae</taxon>
        <taxon>Defluviitalea</taxon>
    </lineage>
</organism>
<name>A0ABZ2Y1D7_9FIRM</name>
<keyword evidence="1" id="KW-0175">Coiled coil</keyword>
<evidence type="ECO:0008006" key="4">
    <source>
        <dbReference type="Google" id="ProtNLM"/>
    </source>
</evidence>
<keyword evidence="3" id="KW-1185">Reference proteome</keyword>
<dbReference type="EMBL" id="CP121687">
    <property type="protein sequence ID" value="WZL68730.1"/>
    <property type="molecule type" value="Genomic_DNA"/>
</dbReference>
<proteinExistence type="predicted"/>
<evidence type="ECO:0000256" key="1">
    <source>
        <dbReference type="SAM" id="Coils"/>
    </source>
</evidence>
<reference evidence="2 3" key="1">
    <citation type="submission" date="2023-03" db="EMBL/GenBank/DDBJ databases">
        <title>Novel Species.</title>
        <authorList>
            <person name="Ma S."/>
        </authorList>
    </citation>
    <scope>NUCLEOTIDE SEQUENCE [LARGE SCALE GENOMIC DNA]</scope>
    <source>
        <strain evidence="2 3">LIND6LT2</strain>
    </source>
</reference>
<dbReference type="RefSeq" id="WP_341875735.1">
    <property type="nucleotide sequence ID" value="NZ_CP121687.1"/>
</dbReference>
<sequence>MTHEEVQVQIKILLEILSKKKKLLDQIYTITENQKLIIEAKENNMNLFDQLSKEKKLQIEEVNDLDKHFDNIYKKISYDINNNAEAYKELIKSLQEEIKIITDIGIKIQILEEKNSQLIKIKFANINREIKSISKGKFQAVQAYKNISLFTKKNK</sequence>